<evidence type="ECO:0000256" key="1">
    <source>
        <dbReference type="ARBA" id="ARBA00001947"/>
    </source>
</evidence>
<organism evidence="7 8">
    <name type="scientific">Aliidongia dinghuensis</name>
    <dbReference type="NCBI Taxonomy" id="1867774"/>
    <lineage>
        <taxon>Bacteria</taxon>
        <taxon>Pseudomonadati</taxon>
        <taxon>Pseudomonadota</taxon>
        <taxon>Alphaproteobacteria</taxon>
        <taxon>Rhodospirillales</taxon>
        <taxon>Dongiaceae</taxon>
        <taxon>Aliidongia</taxon>
    </lineage>
</organism>
<accession>A0A8J2YQ71</accession>
<dbReference type="Proteomes" id="UP000646365">
    <property type="component" value="Unassembled WGS sequence"/>
</dbReference>
<dbReference type="SUPFAM" id="SSF51338">
    <property type="entry name" value="Composite domain of metallo-dependent hydrolases"/>
    <property type="match status" value="1"/>
</dbReference>
<dbReference type="RefSeq" id="WP_189042353.1">
    <property type="nucleotide sequence ID" value="NZ_BMJQ01000001.1"/>
</dbReference>
<evidence type="ECO:0000313" key="7">
    <source>
        <dbReference type="EMBL" id="GGF03775.1"/>
    </source>
</evidence>
<evidence type="ECO:0000256" key="2">
    <source>
        <dbReference type="ARBA" id="ARBA00022723"/>
    </source>
</evidence>
<keyword evidence="2" id="KW-0479">Metal-binding</keyword>
<feature type="domain" description="Amidohydrolase-related" evidence="5">
    <location>
        <begin position="54"/>
        <end position="435"/>
    </location>
</feature>
<keyword evidence="4" id="KW-0862">Zinc</keyword>
<sequence length="460" mass="48774">MTALFAEAALLPDGWRDNVLLEIDPAGNLVTVKADVDAASPAAAAAERLDGPALPGMPNLHSHAFQRAMAGLAEAAERDPGSFWSWRPVMYRFAGALGPDDLEAIAAQLQIEMLKAGYTAVCEFHYLHNAPDGSPYADPASLPHAVLAAARRTGIGLTMLPVLYQTGGFGGLPPNEGQRRFVLSVDRFLALVAGLAGEAAGDGQLRIGVAPHSLRAVPPKALGEMLAGLGAVDPTAPIHIHAAEQVREVEDCLGWCGSRPVEWLLDHTPIDQRWCLVHATHMTAREMHRLAASGAVVGLCPTTEANLGDGLFPLEAFQAAGGTWGIGSDSNVSVNPVEELRWLEYGRRLSTLRRTVAALPGESTGAILWSRALEGGAAASGRRIGALAPGYRADLVVLDGNHPLIYGRDGNRLLDALVFAGSAPLVRHVLVGGQWRVRDGRHEQEAGVAAAYRRVLDRLL</sequence>
<dbReference type="NCBIfam" id="NF006684">
    <property type="entry name" value="PRK09229.1-5"/>
    <property type="match status" value="1"/>
</dbReference>
<dbReference type="InterPro" id="IPR006680">
    <property type="entry name" value="Amidohydro-rel"/>
</dbReference>
<dbReference type="Gene3D" id="2.30.40.10">
    <property type="entry name" value="Urease, subunit C, domain 1"/>
    <property type="match status" value="1"/>
</dbReference>
<dbReference type="PANTHER" id="PTHR11271:SF48">
    <property type="entry name" value="AMIDOHYDROLASE-RELATED DOMAIN-CONTAINING PROTEIN"/>
    <property type="match status" value="1"/>
</dbReference>
<evidence type="ECO:0000256" key="4">
    <source>
        <dbReference type="ARBA" id="ARBA00022833"/>
    </source>
</evidence>
<dbReference type="GO" id="GO:0005829">
    <property type="term" value="C:cytosol"/>
    <property type="evidence" value="ECO:0007669"/>
    <property type="project" value="TreeGrafter"/>
</dbReference>
<dbReference type="AlphaFoldDB" id="A0A8J2YQ71"/>
<dbReference type="InterPro" id="IPR055156">
    <property type="entry name" value="HutF-like_N"/>
</dbReference>
<comment type="caution">
    <text evidence="7">The sequence shown here is derived from an EMBL/GenBank/DDBJ whole genome shotgun (WGS) entry which is preliminary data.</text>
</comment>
<feature type="domain" description="Formimidoylglutamate deiminase N-terminal" evidence="6">
    <location>
        <begin position="1"/>
        <end position="39"/>
    </location>
</feature>
<name>A0A8J2YQ71_9PROT</name>
<evidence type="ECO:0000259" key="6">
    <source>
        <dbReference type="Pfam" id="PF22429"/>
    </source>
</evidence>
<dbReference type="InterPro" id="IPR032466">
    <property type="entry name" value="Metal_Hydrolase"/>
</dbReference>
<dbReference type="Pfam" id="PF01979">
    <property type="entry name" value="Amidohydro_1"/>
    <property type="match status" value="1"/>
</dbReference>
<dbReference type="GO" id="GO:0019239">
    <property type="term" value="F:deaminase activity"/>
    <property type="evidence" value="ECO:0007669"/>
    <property type="project" value="TreeGrafter"/>
</dbReference>
<dbReference type="NCBIfam" id="NF006681">
    <property type="entry name" value="PRK09229.1-2"/>
    <property type="match status" value="1"/>
</dbReference>
<evidence type="ECO:0000259" key="5">
    <source>
        <dbReference type="Pfam" id="PF01979"/>
    </source>
</evidence>
<keyword evidence="8" id="KW-1185">Reference proteome</keyword>
<proteinExistence type="predicted"/>
<dbReference type="GO" id="GO:0046872">
    <property type="term" value="F:metal ion binding"/>
    <property type="evidence" value="ECO:0007669"/>
    <property type="project" value="UniProtKB-KW"/>
</dbReference>
<dbReference type="PANTHER" id="PTHR11271">
    <property type="entry name" value="GUANINE DEAMINASE"/>
    <property type="match status" value="1"/>
</dbReference>
<evidence type="ECO:0000313" key="8">
    <source>
        <dbReference type="Proteomes" id="UP000646365"/>
    </source>
</evidence>
<evidence type="ECO:0000256" key="3">
    <source>
        <dbReference type="ARBA" id="ARBA00022801"/>
    </source>
</evidence>
<protein>
    <submittedName>
        <fullName evidence="7">Formimidoylglutamate deiminase</fullName>
    </submittedName>
</protein>
<comment type="cofactor">
    <cofactor evidence="1">
        <name>Zn(2+)</name>
        <dbReference type="ChEBI" id="CHEBI:29105"/>
    </cofactor>
</comment>
<dbReference type="InterPro" id="IPR051607">
    <property type="entry name" value="Metallo-dep_hydrolases"/>
</dbReference>
<reference evidence="7" key="2">
    <citation type="submission" date="2020-09" db="EMBL/GenBank/DDBJ databases">
        <authorList>
            <person name="Sun Q."/>
            <person name="Zhou Y."/>
        </authorList>
    </citation>
    <scope>NUCLEOTIDE SEQUENCE</scope>
    <source>
        <strain evidence="7">CGMCC 1.15725</strain>
    </source>
</reference>
<dbReference type="EMBL" id="BMJQ01000001">
    <property type="protein sequence ID" value="GGF03775.1"/>
    <property type="molecule type" value="Genomic_DNA"/>
</dbReference>
<dbReference type="NCBIfam" id="TIGR02022">
    <property type="entry name" value="hutF"/>
    <property type="match status" value="1"/>
</dbReference>
<dbReference type="InterPro" id="IPR010252">
    <property type="entry name" value="HutF"/>
</dbReference>
<dbReference type="Gene3D" id="3.20.20.140">
    <property type="entry name" value="Metal-dependent hydrolases"/>
    <property type="match status" value="1"/>
</dbReference>
<reference evidence="7" key="1">
    <citation type="journal article" date="2014" name="Int. J. Syst. Evol. Microbiol.">
        <title>Complete genome sequence of Corynebacterium casei LMG S-19264T (=DSM 44701T), isolated from a smear-ripened cheese.</title>
        <authorList>
            <consortium name="US DOE Joint Genome Institute (JGI-PGF)"/>
            <person name="Walter F."/>
            <person name="Albersmeier A."/>
            <person name="Kalinowski J."/>
            <person name="Ruckert C."/>
        </authorList>
    </citation>
    <scope>NUCLEOTIDE SEQUENCE</scope>
    <source>
        <strain evidence="7">CGMCC 1.15725</strain>
    </source>
</reference>
<dbReference type="SUPFAM" id="SSF51556">
    <property type="entry name" value="Metallo-dependent hydrolases"/>
    <property type="match status" value="1"/>
</dbReference>
<keyword evidence="3" id="KW-0378">Hydrolase</keyword>
<dbReference type="Pfam" id="PF22429">
    <property type="entry name" value="HutF_N"/>
    <property type="match status" value="1"/>
</dbReference>
<gene>
    <name evidence="7" type="ORF">GCM10011611_06540</name>
</gene>
<dbReference type="InterPro" id="IPR011059">
    <property type="entry name" value="Metal-dep_hydrolase_composite"/>
</dbReference>